<comment type="caution">
    <text evidence="3">The sequence shown here is derived from an EMBL/GenBank/DDBJ whole genome shotgun (WGS) entry which is preliminary data.</text>
</comment>
<protein>
    <submittedName>
        <fullName evidence="3">AMP-binding protein</fullName>
    </submittedName>
</protein>
<proteinExistence type="predicted"/>
<dbReference type="InterPro" id="IPR025110">
    <property type="entry name" value="AMP-bd_C"/>
</dbReference>
<dbReference type="InterPro" id="IPR042099">
    <property type="entry name" value="ANL_N_sf"/>
</dbReference>
<dbReference type="SUPFAM" id="SSF56801">
    <property type="entry name" value="Acetyl-CoA synthetase-like"/>
    <property type="match status" value="1"/>
</dbReference>
<name>A0ABR7WBJ3_9ACTN</name>
<dbReference type="PANTHER" id="PTHR43201:SF32">
    <property type="entry name" value="2-SUCCINYLBENZOATE--COA LIGASE, CHLOROPLASTIC_PEROXISOMAL"/>
    <property type="match status" value="1"/>
</dbReference>
<reference evidence="3 4" key="1">
    <citation type="submission" date="2020-09" db="EMBL/GenBank/DDBJ databases">
        <title>Novel species in genus Gordonia.</title>
        <authorList>
            <person name="Zhang G."/>
        </authorList>
    </citation>
    <scope>NUCLEOTIDE SEQUENCE [LARGE SCALE GENOMIC DNA]</scope>
    <source>
        <strain evidence="3 4">ON-33</strain>
    </source>
</reference>
<dbReference type="PROSITE" id="PS00455">
    <property type="entry name" value="AMP_BINDING"/>
    <property type="match status" value="1"/>
</dbReference>
<dbReference type="Pfam" id="PF00501">
    <property type="entry name" value="AMP-binding"/>
    <property type="match status" value="1"/>
</dbReference>
<sequence length="515" mass="55114">MDAYHRRSLGAMLRHWADVAAERPAIGVVDGRSHTFGSWFRRSSRIACGLDDLGIGAGDTVGFIGKDAVVWGEVLVAASYVRAAGVPFNWRLSRREMSETVADAAPSVTVVESAFLPLVGHDDPGDGVTRVLVGDAAPIAYDVWVEGLRGFELEVTSEPGDVAMIVYTSGTSGQAKGVELPNRAIAANIGSSAPWDIKPGDTVMIPAPLFHVSGTGWLFYCLGIGAEALYTTDIKPSAVLDVLAGGAVDHALTVPAVVHMLVSHPDARGREYPNLRTLIYGGSPMAPTTARDAMTIFGCDLVQSYGMTETCGPITFLTPNDHRAGGARLAAAGRAVPGVELVIADPVDGAVCPPGVTGEVRTRSALIMSGYRNQPDELAEVLTPDGWFRTGDAGYVDDDGYLYLCDRIKDMIVSGGENIYPVEVENVLLEHPQVLEAAVIGVPDEKWGETVKAVVVVRGSLDPGELTAFCRERLAHYKCPTSIDLRDELPRNPSGKILKRELRKVYWSQHPRSIA</sequence>
<dbReference type="InterPro" id="IPR020845">
    <property type="entry name" value="AMP-binding_CS"/>
</dbReference>
<feature type="domain" description="AMP-dependent synthetase/ligase" evidence="1">
    <location>
        <begin position="14"/>
        <end position="371"/>
    </location>
</feature>
<dbReference type="Gene3D" id="3.40.50.12780">
    <property type="entry name" value="N-terminal domain of ligase-like"/>
    <property type="match status" value="1"/>
</dbReference>
<evidence type="ECO:0000259" key="2">
    <source>
        <dbReference type="Pfam" id="PF13193"/>
    </source>
</evidence>
<keyword evidence="4" id="KW-1185">Reference proteome</keyword>
<dbReference type="PANTHER" id="PTHR43201">
    <property type="entry name" value="ACYL-COA SYNTHETASE"/>
    <property type="match status" value="1"/>
</dbReference>
<evidence type="ECO:0000259" key="1">
    <source>
        <dbReference type="Pfam" id="PF00501"/>
    </source>
</evidence>
<dbReference type="Proteomes" id="UP000602395">
    <property type="component" value="Unassembled WGS sequence"/>
</dbReference>
<evidence type="ECO:0000313" key="4">
    <source>
        <dbReference type="Proteomes" id="UP000602395"/>
    </source>
</evidence>
<dbReference type="EMBL" id="JACWMS010000002">
    <property type="protein sequence ID" value="MBD1320165.1"/>
    <property type="molecule type" value="Genomic_DNA"/>
</dbReference>
<dbReference type="Pfam" id="PF13193">
    <property type="entry name" value="AMP-binding_C"/>
    <property type="match status" value="1"/>
</dbReference>
<evidence type="ECO:0000313" key="3">
    <source>
        <dbReference type="EMBL" id="MBD1320165.1"/>
    </source>
</evidence>
<dbReference type="Gene3D" id="3.30.300.30">
    <property type="match status" value="1"/>
</dbReference>
<dbReference type="InterPro" id="IPR000873">
    <property type="entry name" value="AMP-dep_synth/lig_dom"/>
</dbReference>
<accession>A0ABR7WBJ3</accession>
<dbReference type="RefSeq" id="WP_190266897.1">
    <property type="nucleotide sequence ID" value="NZ_BAABAD010000004.1"/>
</dbReference>
<gene>
    <name evidence="3" type="ORF">IDF66_11245</name>
</gene>
<organism evidence="3 4">
    <name type="scientific">Gordonia hankookensis</name>
    <dbReference type="NCBI Taxonomy" id="589403"/>
    <lineage>
        <taxon>Bacteria</taxon>
        <taxon>Bacillati</taxon>
        <taxon>Actinomycetota</taxon>
        <taxon>Actinomycetes</taxon>
        <taxon>Mycobacteriales</taxon>
        <taxon>Gordoniaceae</taxon>
        <taxon>Gordonia</taxon>
    </lineage>
</organism>
<dbReference type="InterPro" id="IPR045851">
    <property type="entry name" value="AMP-bd_C_sf"/>
</dbReference>
<feature type="domain" description="AMP-binding enzyme C-terminal" evidence="2">
    <location>
        <begin position="423"/>
        <end position="496"/>
    </location>
</feature>